<accession>A0A5J4V6B4</accession>
<evidence type="ECO:0000313" key="2">
    <source>
        <dbReference type="Proteomes" id="UP000324800"/>
    </source>
</evidence>
<reference evidence="1 2" key="1">
    <citation type="submission" date="2019-03" db="EMBL/GenBank/DDBJ databases">
        <title>Single cell metagenomics reveals metabolic interactions within the superorganism composed of flagellate Streblomastix strix and complex community of Bacteroidetes bacteria on its surface.</title>
        <authorList>
            <person name="Treitli S.C."/>
            <person name="Kolisko M."/>
            <person name="Husnik F."/>
            <person name="Keeling P."/>
            <person name="Hampl V."/>
        </authorList>
    </citation>
    <scope>NUCLEOTIDE SEQUENCE [LARGE SCALE GENOMIC DNA]</scope>
    <source>
        <strain evidence="1">ST1C</strain>
    </source>
</reference>
<comment type="caution">
    <text evidence="1">The sequence shown here is derived from an EMBL/GenBank/DDBJ whole genome shotgun (WGS) entry which is preliminary data.</text>
</comment>
<evidence type="ECO:0000313" key="1">
    <source>
        <dbReference type="EMBL" id="KAA6378406.1"/>
    </source>
</evidence>
<dbReference type="PANTHER" id="PTHR37049">
    <property type="entry name" value="PEPTIDASE S41 FAMILY PROTEIN"/>
    <property type="match status" value="1"/>
</dbReference>
<feature type="non-terminal residue" evidence="1">
    <location>
        <position position="301"/>
    </location>
</feature>
<dbReference type="EMBL" id="SNRW01009161">
    <property type="protein sequence ID" value="KAA6378406.1"/>
    <property type="molecule type" value="Genomic_DNA"/>
</dbReference>
<dbReference type="AlphaFoldDB" id="A0A5J4V6B4"/>
<protein>
    <submittedName>
        <fullName evidence="1">Uncharacterized protein</fullName>
    </submittedName>
</protein>
<gene>
    <name evidence="1" type="ORF">EZS28_026068</name>
</gene>
<sequence>MLVFLVCISATLALHNADEDICKFESEKPIAYEDAKNCLNSIPIQAEEQSAVISILKQYAEEYVFKDILFDPPAPTAYLAVNLTAEIETLSSKTFASTSEFYQNVSRIFHKLRDPHTTFHKPCSSEFLFVLPFSIRALADAEEEKITLTFDQLPEHIRYVTSYYIGDDQTKNITGYEITGLNVDGQDITPDSPEAVLMKWADEHVYISKYSPARFNKAISRDFYHRHQEEYNIPPSSSITVKAKKPLQQRNGNDDEEITVQLPWYGVVFRNTTTLSELCPLNTTKEMNMKEIQKKKSNSIV</sequence>
<dbReference type="InterPro" id="IPR052766">
    <property type="entry name" value="S41A_metabolite_peptidase"/>
</dbReference>
<name>A0A5J4V6B4_9EUKA</name>
<dbReference type="Proteomes" id="UP000324800">
    <property type="component" value="Unassembled WGS sequence"/>
</dbReference>
<organism evidence="1 2">
    <name type="scientific">Streblomastix strix</name>
    <dbReference type="NCBI Taxonomy" id="222440"/>
    <lineage>
        <taxon>Eukaryota</taxon>
        <taxon>Metamonada</taxon>
        <taxon>Preaxostyla</taxon>
        <taxon>Oxymonadida</taxon>
        <taxon>Streblomastigidae</taxon>
        <taxon>Streblomastix</taxon>
    </lineage>
</organism>
<dbReference type="PANTHER" id="PTHR37049:SF4">
    <property type="entry name" value="RHODANESE DOMAIN-CONTAINING PROTEIN"/>
    <property type="match status" value="1"/>
</dbReference>
<proteinExistence type="predicted"/>
<dbReference type="OrthoDB" id="27214at2759"/>